<proteinExistence type="predicted"/>
<organism evidence="2 3">
    <name type="scientific">Oncorhynchus mykiss</name>
    <name type="common">Rainbow trout</name>
    <name type="synonym">Salmo gairdneri</name>
    <dbReference type="NCBI Taxonomy" id="8022"/>
    <lineage>
        <taxon>Eukaryota</taxon>
        <taxon>Metazoa</taxon>
        <taxon>Chordata</taxon>
        <taxon>Craniata</taxon>
        <taxon>Vertebrata</taxon>
        <taxon>Euteleostomi</taxon>
        <taxon>Actinopterygii</taxon>
        <taxon>Neopterygii</taxon>
        <taxon>Teleostei</taxon>
        <taxon>Protacanthopterygii</taxon>
        <taxon>Salmoniformes</taxon>
        <taxon>Salmonidae</taxon>
        <taxon>Salmoninae</taxon>
        <taxon>Oncorhynchus</taxon>
    </lineage>
</organism>
<protein>
    <submittedName>
        <fullName evidence="2">Uncharacterized protein</fullName>
    </submittedName>
</protein>
<name>A0A060X8M3_ONCMY</name>
<reference evidence="2" key="1">
    <citation type="journal article" date="2014" name="Nat. Commun.">
        <title>The rainbow trout genome provides novel insights into evolution after whole-genome duplication in vertebrates.</title>
        <authorList>
            <person name="Berthelot C."/>
            <person name="Brunet F."/>
            <person name="Chalopin D."/>
            <person name="Juanchich A."/>
            <person name="Bernard M."/>
            <person name="Noel B."/>
            <person name="Bento P."/>
            <person name="Da Silva C."/>
            <person name="Labadie K."/>
            <person name="Alberti A."/>
            <person name="Aury J.M."/>
            <person name="Louis A."/>
            <person name="Dehais P."/>
            <person name="Bardou P."/>
            <person name="Montfort J."/>
            <person name="Klopp C."/>
            <person name="Cabau C."/>
            <person name="Gaspin C."/>
            <person name="Thorgaard G.H."/>
            <person name="Boussaha M."/>
            <person name="Quillet E."/>
            <person name="Guyomard R."/>
            <person name="Galiana D."/>
            <person name="Bobe J."/>
            <person name="Volff J.N."/>
            <person name="Genet C."/>
            <person name="Wincker P."/>
            <person name="Jaillon O."/>
            <person name="Roest Crollius H."/>
            <person name="Guiguen Y."/>
        </authorList>
    </citation>
    <scope>NUCLEOTIDE SEQUENCE [LARGE SCALE GENOMIC DNA]</scope>
</reference>
<sequence length="131" mass="15093">MVLTYPKAFQDVIEGEIVGSGHDSLTKQLQSQVENLKRGNTTLSLRRQSRESEDPPSKRICLDSYDCINWQPGQLPANETTETQKNTQEDVQKQKQRQQDYCKENIVFAKKTFYSQRKDIMCGMETSDIAK</sequence>
<dbReference type="AlphaFoldDB" id="A0A060X8M3"/>
<dbReference type="EMBL" id="FR905082">
    <property type="protein sequence ID" value="CDQ75791.1"/>
    <property type="molecule type" value="Genomic_DNA"/>
</dbReference>
<accession>A0A060X8M3</accession>
<gene>
    <name evidence="2" type="ORF">GSONMT00017054001</name>
</gene>
<evidence type="ECO:0000313" key="2">
    <source>
        <dbReference type="EMBL" id="CDQ75791.1"/>
    </source>
</evidence>
<feature type="region of interest" description="Disordered" evidence="1">
    <location>
        <begin position="73"/>
        <end position="99"/>
    </location>
</feature>
<dbReference type="Proteomes" id="UP000193380">
    <property type="component" value="Unassembled WGS sequence"/>
</dbReference>
<reference evidence="2" key="2">
    <citation type="submission" date="2014-03" db="EMBL/GenBank/DDBJ databases">
        <authorList>
            <person name="Genoscope - CEA"/>
        </authorList>
    </citation>
    <scope>NUCLEOTIDE SEQUENCE</scope>
</reference>
<feature type="compositionally biased region" description="Basic and acidic residues" evidence="1">
    <location>
        <begin position="87"/>
        <end position="99"/>
    </location>
</feature>
<evidence type="ECO:0000256" key="1">
    <source>
        <dbReference type="SAM" id="MobiDB-lite"/>
    </source>
</evidence>
<dbReference type="PaxDb" id="8022-A0A060X8M3"/>
<dbReference type="STRING" id="8022.A0A060X8M3"/>
<evidence type="ECO:0000313" key="3">
    <source>
        <dbReference type="Proteomes" id="UP000193380"/>
    </source>
</evidence>